<comment type="caution">
    <text evidence="2">The sequence shown here is derived from an EMBL/GenBank/DDBJ whole genome shotgun (WGS) entry which is preliminary data.</text>
</comment>
<proteinExistence type="predicted"/>
<organism evidence="2 3">
    <name type="scientific">Escallonia herrerae</name>
    <dbReference type="NCBI Taxonomy" id="1293975"/>
    <lineage>
        <taxon>Eukaryota</taxon>
        <taxon>Viridiplantae</taxon>
        <taxon>Streptophyta</taxon>
        <taxon>Embryophyta</taxon>
        <taxon>Tracheophyta</taxon>
        <taxon>Spermatophyta</taxon>
        <taxon>Magnoliopsida</taxon>
        <taxon>eudicotyledons</taxon>
        <taxon>Gunneridae</taxon>
        <taxon>Pentapetalae</taxon>
        <taxon>asterids</taxon>
        <taxon>campanulids</taxon>
        <taxon>Escalloniales</taxon>
        <taxon>Escalloniaceae</taxon>
        <taxon>Escallonia</taxon>
    </lineage>
</organism>
<feature type="transmembrane region" description="Helical" evidence="1">
    <location>
        <begin position="12"/>
        <end position="34"/>
    </location>
</feature>
<dbReference type="EMBL" id="JAVXUP010001002">
    <property type="protein sequence ID" value="KAK3017447.1"/>
    <property type="molecule type" value="Genomic_DNA"/>
</dbReference>
<reference evidence="2" key="1">
    <citation type="submission" date="2022-12" db="EMBL/GenBank/DDBJ databases">
        <title>Draft genome assemblies for two species of Escallonia (Escalloniales).</title>
        <authorList>
            <person name="Chanderbali A."/>
            <person name="Dervinis C."/>
            <person name="Anghel I."/>
            <person name="Soltis D."/>
            <person name="Soltis P."/>
            <person name="Zapata F."/>
        </authorList>
    </citation>
    <scope>NUCLEOTIDE SEQUENCE</scope>
    <source>
        <strain evidence="2">UCBG64.0493</strain>
        <tissue evidence="2">Leaf</tissue>
    </source>
</reference>
<gene>
    <name evidence="2" type="ORF">RJ639_006235</name>
</gene>
<sequence length="125" mass="14350">MQSFMKQWQAVVFPLSLTSLMYVGSFFLKSLILLSSWKELRNQGGDVLLNCIKDGLQNCISWMLSVASNVSVWRNYIVSKPYTKRIINIKKAFGYQPPKFQQFDGKANPRQHIAHFIETCNDAGK</sequence>
<evidence type="ECO:0000313" key="3">
    <source>
        <dbReference type="Proteomes" id="UP001188597"/>
    </source>
</evidence>
<name>A0AA89AW59_9ASTE</name>
<keyword evidence="1" id="KW-0812">Transmembrane</keyword>
<keyword evidence="1" id="KW-1133">Transmembrane helix</keyword>
<protein>
    <submittedName>
        <fullName evidence="2">Uncharacterized protein</fullName>
    </submittedName>
</protein>
<keyword evidence="1" id="KW-0472">Membrane</keyword>
<dbReference type="PANTHER" id="PTHR33437">
    <property type="entry name" value="OS06G0361200 PROTEIN"/>
    <property type="match status" value="1"/>
</dbReference>
<dbReference type="AlphaFoldDB" id="A0AA89AW59"/>
<evidence type="ECO:0000256" key="1">
    <source>
        <dbReference type="SAM" id="Phobius"/>
    </source>
</evidence>
<evidence type="ECO:0000313" key="2">
    <source>
        <dbReference type="EMBL" id="KAK3017447.1"/>
    </source>
</evidence>
<dbReference type="Proteomes" id="UP001188597">
    <property type="component" value="Unassembled WGS sequence"/>
</dbReference>
<accession>A0AA89AW59</accession>
<dbReference type="PANTHER" id="PTHR33437:SF2">
    <property type="entry name" value="OS06G0361200 PROTEIN"/>
    <property type="match status" value="1"/>
</dbReference>
<keyword evidence="3" id="KW-1185">Reference proteome</keyword>